<dbReference type="PANTHER" id="PTHR22726:SF24">
    <property type="entry name" value="M48 FAMILY METALLOPEPTIDASE"/>
    <property type="match status" value="1"/>
</dbReference>
<dbReference type="GO" id="GO:0004222">
    <property type="term" value="F:metalloendopeptidase activity"/>
    <property type="evidence" value="ECO:0007669"/>
    <property type="project" value="InterPro"/>
</dbReference>
<accession>A0A974Y3C4</accession>
<organism evidence="8 9">
    <name type="scientific">Azospira restricta</name>
    <dbReference type="NCBI Taxonomy" id="404405"/>
    <lineage>
        <taxon>Bacteria</taxon>
        <taxon>Pseudomonadati</taxon>
        <taxon>Pseudomonadota</taxon>
        <taxon>Betaproteobacteria</taxon>
        <taxon>Rhodocyclales</taxon>
        <taxon>Rhodocyclaceae</taxon>
        <taxon>Azospira</taxon>
    </lineage>
</organism>
<dbReference type="GO" id="GO:0051603">
    <property type="term" value="P:proteolysis involved in protein catabolic process"/>
    <property type="evidence" value="ECO:0007669"/>
    <property type="project" value="TreeGrafter"/>
</dbReference>
<dbReference type="Gene3D" id="1.25.40.10">
    <property type="entry name" value="Tetratricopeptide repeat domain"/>
    <property type="match status" value="1"/>
</dbReference>
<dbReference type="AlphaFoldDB" id="A0A974Y3C4"/>
<comment type="cofactor">
    <cofactor evidence="1">
        <name>Zn(2+)</name>
        <dbReference type="ChEBI" id="CHEBI:29105"/>
    </cofactor>
</comment>
<dbReference type="Proteomes" id="UP000663444">
    <property type="component" value="Chromosome"/>
</dbReference>
<name>A0A974Y3C4_9RHOO</name>
<dbReference type="InterPro" id="IPR001915">
    <property type="entry name" value="Peptidase_M48"/>
</dbReference>
<evidence type="ECO:0000256" key="4">
    <source>
        <dbReference type="ARBA" id="ARBA00022801"/>
    </source>
</evidence>
<dbReference type="EMBL" id="CP064781">
    <property type="protein sequence ID" value="QRJ63795.1"/>
    <property type="molecule type" value="Genomic_DNA"/>
</dbReference>
<dbReference type="SUPFAM" id="SSF48452">
    <property type="entry name" value="TPR-like"/>
    <property type="match status" value="1"/>
</dbReference>
<keyword evidence="6 8" id="KW-0482">Metalloprotease</keyword>
<evidence type="ECO:0000256" key="5">
    <source>
        <dbReference type="ARBA" id="ARBA00022833"/>
    </source>
</evidence>
<dbReference type="InterPro" id="IPR051156">
    <property type="entry name" value="Mito/Outer_Membr_Metalloprot"/>
</dbReference>
<evidence type="ECO:0000313" key="8">
    <source>
        <dbReference type="EMBL" id="QRJ63795.1"/>
    </source>
</evidence>
<dbReference type="KEGG" id="ares:IWH25_00080"/>
<dbReference type="RefSeq" id="WP_203387329.1">
    <property type="nucleotide sequence ID" value="NZ_CP064781.1"/>
</dbReference>
<dbReference type="GO" id="GO:0046872">
    <property type="term" value="F:metal ion binding"/>
    <property type="evidence" value="ECO:0007669"/>
    <property type="project" value="UniProtKB-KW"/>
</dbReference>
<keyword evidence="2" id="KW-0645">Protease</keyword>
<keyword evidence="5" id="KW-0862">Zinc</keyword>
<keyword evidence="9" id="KW-1185">Reference proteome</keyword>
<evidence type="ECO:0000313" key="9">
    <source>
        <dbReference type="Proteomes" id="UP000663444"/>
    </source>
</evidence>
<evidence type="ECO:0000256" key="6">
    <source>
        <dbReference type="ARBA" id="ARBA00023049"/>
    </source>
</evidence>
<dbReference type="InterPro" id="IPR011990">
    <property type="entry name" value="TPR-like_helical_dom_sf"/>
</dbReference>
<sequence>MIPFASLARSLERNRVSRRQALWLLGAGCLAGAFSGCATSPVTGESILVGMSEADERSVDARVSPHQFSRDLGAVQDAALNRYLGEVGNRLDDTTHRPTMPYSYRALNANYVNAYTFPGGAVGVTRGILVELDDEAELAALLGHELGHVNARHAAQQQGRSLLAQAAVAGVNLAARDARWGSVIGLGSQVGASALLSGYSRDDEREADALGQEYMVRGGYPAAGMVRLQQLLVDQEREAPGIVQTMFSTHPMSRERRDTAQQLAETRYAASRGRDPQRARFMDSTAGLRQLKPTIDDLKRGETAMAKKDYRSAEADFASAVKRTPQDYAANLRMAQCLQATGRGRQALDYADSARRIYPQEAQAHKVAGVLALELRDPAQAFQRLDEYDRLLPGDAGVTFLKGVSLEGLGERRAAAQHYNAFLRQNAQGDAAQYAYLRLKGWGYLR</sequence>
<feature type="domain" description="Peptidase M48" evidence="7">
    <location>
        <begin position="80"/>
        <end position="260"/>
    </location>
</feature>
<evidence type="ECO:0000256" key="2">
    <source>
        <dbReference type="ARBA" id="ARBA00022670"/>
    </source>
</evidence>
<reference evidence="8" key="1">
    <citation type="submission" date="2020-11" db="EMBL/GenBank/DDBJ databases">
        <title>Azospira restricta DSM 18626 genome sequence.</title>
        <authorList>
            <person name="Moe W.M."/>
        </authorList>
    </citation>
    <scope>NUCLEOTIDE SEQUENCE</scope>
    <source>
        <strain evidence="8">DSM 18626</strain>
    </source>
</reference>
<keyword evidence="3" id="KW-0479">Metal-binding</keyword>
<evidence type="ECO:0000259" key="7">
    <source>
        <dbReference type="Pfam" id="PF01435"/>
    </source>
</evidence>
<dbReference type="GO" id="GO:0016020">
    <property type="term" value="C:membrane"/>
    <property type="evidence" value="ECO:0007669"/>
    <property type="project" value="TreeGrafter"/>
</dbReference>
<dbReference type="Pfam" id="PF01435">
    <property type="entry name" value="Peptidase_M48"/>
    <property type="match status" value="1"/>
</dbReference>
<proteinExistence type="predicted"/>
<dbReference type="Gene3D" id="3.30.2010.10">
    <property type="entry name" value="Metalloproteases ('zincins'), catalytic domain"/>
    <property type="match status" value="1"/>
</dbReference>
<evidence type="ECO:0000256" key="1">
    <source>
        <dbReference type="ARBA" id="ARBA00001947"/>
    </source>
</evidence>
<dbReference type="Pfam" id="PF14559">
    <property type="entry name" value="TPR_19"/>
    <property type="match status" value="1"/>
</dbReference>
<gene>
    <name evidence="8" type="ORF">IWH25_00080</name>
</gene>
<keyword evidence="4" id="KW-0378">Hydrolase</keyword>
<evidence type="ECO:0000256" key="3">
    <source>
        <dbReference type="ARBA" id="ARBA00022723"/>
    </source>
</evidence>
<dbReference type="PANTHER" id="PTHR22726">
    <property type="entry name" value="METALLOENDOPEPTIDASE OMA1"/>
    <property type="match status" value="1"/>
</dbReference>
<protein>
    <submittedName>
        <fullName evidence="8">M48 family metalloprotease</fullName>
    </submittedName>
</protein>